<evidence type="ECO:0000259" key="2">
    <source>
        <dbReference type="PROSITE" id="PS51648"/>
    </source>
</evidence>
<dbReference type="HAMAP" id="MF_01866">
    <property type="entry name" value="UPF0745"/>
    <property type="match status" value="1"/>
</dbReference>
<dbReference type="EMBL" id="CP073754">
    <property type="protein sequence ID" value="QWF70971.1"/>
    <property type="molecule type" value="Genomic_DNA"/>
</dbReference>
<protein>
    <recommendedName>
        <fullName evidence="1">YcgL domain-containing protein KEF85_00235</fullName>
    </recommendedName>
</protein>
<dbReference type="Proteomes" id="UP000676649">
    <property type="component" value="Chromosome"/>
</dbReference>
<name>A0A975RA85_9GAMM</name>
<dbReference type="Pfam" id="PF05166">
    <property type="entry name" value="YcgL"/>
    <property type="match status" value="1"/>
</dbReference>
<evidence type="ECO:0000313" key="4">
    <source>
        <dbReference type="Proteomes" id="UP000676649"/>
    </source>
</evidence>
<dbReference type="PANTHER" id="PTHR38109">
    <property type="entry name" value="PROTEIN YCGL"/>
    <property type="match status" value="1"/>
</dbReference>
<feature type="domain" description="YcgL" evidence="2">
    <location>
        <begin position="1"/>
        <end position="85"/>
    </location>
</feature>
<evidence type="ECO:0000313" key="3">
    <source>
        <dbReference type="EMBL" id="QWF70971.1"/>
    </source>
</evidence>
<accession>A0A975RA85</accession>
<dbReference type="RefSeq" id="WP_215582494.1">
    <property type="nucleotide sequence ID" value="NZ_CP073754.1"/>
</dbReference>
<dbReference type="KEGG" id="mpad:KEF85_00235"/>
<organism evidence="3 4">
    <name type="scientific">Methylomonas paludis</name>
    <dbReference type="NCBI Taxonomy" id="1173101"/>
    <lineage>
        <taxon>Bacteria</taxon>
        <taxon>Pseudomonadati</taxon>
        <taxon>Pseudomonadota</taxon>
        <taxon>Gammaproteobacteria</taxon>
        <taxon>Methylococcales</taxon>
        <taxon>Methylococcaceae</taxon>
        <taxon>Methylomonas</taxon>
    </lineage>
</organism>
<dbReference type="InterPro" id="IPR027354">
    <property type="entry name" value="YcgL_dom"/>
</dbReference>
<dbReference type="PANTHER" id="PTHR38109:SF1">
    <property type="entry name" value="PROTEIN YCGL"/>
    <property type="match status" value="1"/>
</dbReference>
<dbReference type="PROSITE" id="PS51648">
    <property type="entry name" value="YCGL"/>
    <property type="match status" value="1"/>
</dbReference>
<dbReference type="Gene3D" id="3.10.510.20">
    <property type="entry name" value="YcgL domain"/>
    <property type="match status" value="1"/>
</dbReference>
<gene>
    <name evidence="3" type="ORF">KEF85_00235</name>
</gene>
<reference evidence="3" key="1">
    <citation type="submission" date="2021-04" db="EMBL/GenBank/DDBJ databases">
        <title>Draft genome sequence data of methanotrophic Methylovulum sp. strain S1L and Methylomonas sp. strain S2AM isolated from boreal lake water columns.</title>
        <authorList>
            <person name="Rissanen A.J."/>
            <person name="Mangayil R."/>
            <person name="Svenning M.M."/>
            <person name="Khanongnuch R."/>
        </authorList>
    </citation>
    <scope>NUCLEOTIDE SEQUENCE</scope>
    <source>
        <strain evidence="3">S2AM</strain>
    </source>
</reference>
<dbReference type="AlphaFoldDB" id="A0A975RA85"/>
<keyword evidence="4" id="KW-1185">Reference proteome</keyword>
<dbReference type="SUPFAM" id="SSF160191">
    <property type="entry name" value="YcgL-like"/>
    <property type="match status" value="1"/>
</dbReference>
<dbReference type="InterPro" id="IPR038068">
    <property type="entry name" value="YcgL-like_sf"/>
</dbReference>
<sequence length="90" mass="10550">MQCFIYKSLRKDELYLYLNKRDDFSILPEALLQNLGKLVFVMELQLDLQRKLAREDVSKVMSSLASKGFFVQMPPVLMPLSFPEKARQLH</sequence>
<proteinExistence type="inferred from homology"/>
<evidence type="ECO:0000256" key="1">
    <source>
        <dbReference type="HAMAP-Rule" id="MF_01866"/>
    </source>
</evidence>